<dbReference type="EMBL" id="MQWB01000001">
    <property type="protein sequence ID" value="OZC02859.1"/>
    <property type="molecule type" value="Genomic_DNA"/>
</dbReference>
<dbReference type="InParanoid" id="A0A259TYN6"/>
<sequence length="258" mass="28358">MSTDVSHLASGQTGRDYYADLYQNDLEREAEWLRRTAPQKVEAVRELLSRRSLRPETVLEIGSGTGAVIGALRERGVGRDHYAVDFSPEAIAALQRAEPDIHAAVADITASPDPFGVGAYDLGLASHVIEHLEEPRQFLTALRSVPIQHFIAEVPLENLPGGKLKAQFKDRSTNAAGHVQFFDRRSFVALLERSGWRVEDVVTYAPMLDADTFAFAHGAAGAKTRLIKRLTEQALPRFLGGVWTSLYHAHCAALCTKA</sequence>
<evidence type="ECO:0000313" key="2">
    <source>
        <dbReference type="Proteomes" id="UP000216446"/>
    </source>
</evidence>
<dbReference type="SUPFAM" id="SSF53335">
    <property type="entry name" value="S-adenosyl-L-methionine-dependent methyltransferases"/>
    <property type="match status" value="1"/>
</dbReference>
<dbReference type="Proteomes" id="UP000216446">
    <property type="component" value="Unassembled WGS sequence"/>
</dbReference>
<protein>
    <recommendedName>
        <fullName evidence="3">Methyltransferase type 12 domain-containing protein</fullName>
    </recommendedName>
</protein>
<dbReference type="AlphaFoldDB" id="A0A259TYN6"/>
<organism evidence="1 2">
    <name type="scientific">Rubricoccus marinus</name>
    <dbReference type="NCBI Taxonomy" id="716817"/>
    <lineage>
        <taxon>Bacteria</taxon>
        <taxon>Pseudomonadati</taxon>
        <taxon>Rhodothermota</taxon>
        <taxon>Rhodothermia</taxon>
        <taxon>Rhodothermales</taxon>
        <taxon>Rubricoccaceae</taxon>
        <taxon>Rubricoccus</taxon>
    </lineage>
</organism>
<reference evidence="1 2" key="1">
    <citation type="submission" date="2016-11" db="EMBL/GenBank/DDBJ databases">
        <title>Study of marine rhodopsin-containing bacteria.</title>
        <authorList>
            <person name="Yoshizawa S."/>
            <person name="Kumagai Y."/>
            <person name="Kogure K."/>
        </authorList>
    </citation>
    <scope>NUCLEOTIDE SEQUENCE [LARGE SCALE GENOMIC DNA]</scope>
    <source>
        <strain evidence="1 2">SG-29</strain>
    </source>
</reference>
<dbReference type="Pfam" id="PF13489">
    <property type="entry name" value="Methyltransf_23"/>
    <property type="match status" value="1"/>
</dbReference>
<dbReference type="CDD" id="cd02440">
    <property type="entry name" value="AdoMet_MTases"/>
    <property type="match status" value="1"/>
</dbReference>
<accession>A0A259TYN6</accession>
<dbReference type="Gene3D" id="3.40.50.150">
    <property type="entry name" value="Vaccinia Virus protein VP39"/>
    <property type="match status" value="1"/>
</dbReference>
<proteinExistence type="predicted"/>
<comment type="caution">
    <text evidence="1">The sequence shown here is derived from an EMBL/GenBank/DDBJ whole genome shotgun (WGS) entry which is preliminary data.</text>
</comment>
<dbReference type="OrthoDB" id="1524727at2"/>
<dbReference type="InterPro" id="IPR029063">
    <property type="entry name" value="SAM-dependent_MTases_sf"/>
</dbReference>
<evidence type="ECO:0008006" key="3">
    <source>
        <dbReference type="Google" id="ProtNLM"/>
    </source>
</evidence>
<dbReference type="PANTHER" id="PTHR43861">
    <property type="entry name" value="TRANS-ACONITATE 2-METHYLTRANSFERASE-RELATED"/>
    <property type="match status" value="1"/>
</dbReference>
<keyword evidence="2" id="KW-1185">Reference proteome</keyword>
<dbReference type="RefSeq" id="WP_094547543.1">
    <property type="nucleotide sequence ID" value="NZ_MQWB01000001.1"/>
</dbReference>
<evidence type="ECO:0000313" key="1">
    <source>
        <dbReference type="EMBL" id="OZC02859.1"/>
    </source>
</evidence>
<gene>
    <name evidence="1" type="ORF">BSZ36_07660</name>
</gene>
<name>A0A259TYN6_9BACT</name>